<dbReference type="NCBIfam" id="TIGR02500">
    <property type="entry name" value="type_III_yscD"/>
    <property type="match status" value="1"/>
</dbReference>
<keyword evidence="2" id="KW-0472">Membrane</keyword>
<evidence type="ECO:0000313" key="4">
    <source>
        <dbReference type="Proteomes" id="UP000824225"/>
    </source>
</evidence>
<protein>
    <submittedName>
        <fullName evidence="3">Type III secretion system inner membrane ring subunit SctD</fullName>
    </submittedName>
</protein>
<evidence type="ECO:0000256" key="2">
    <source>
        <dbReference type="SAM" id="Phobius"/>
    </source>
</evidence>
<name>A0A9D2HD02_9BACT</name>
<feature type="transmembrane region" description="Helical" evidence="2">
    <location>
        <begin position="194"/>
        <end position="212"/>
    </location>
</feature>
<evidence type="ECO:0000313" key="3">
    <source>
        <dbReference type="EMBL" id="HJA08863.1"/>
    </source>
</evidence>
<evidence type="ECO:0000256" key="1">
    <source>
        <dbReference type="SAM" id="MobiDB-lite"/>
    </source>
</evidence>
<dbReference type="EMBL" id="DXAN01000023">
    <property type="protein sequence ID" value="HJA08863.1"/>
    <property type="molecule type" value="Genomic_DNA"/>
</dbReference>
<dbReference type="Proteomes" id="UP000824225">
    <property type="component" value="Unassembled WGS sequence"/>
</dbReference>
<accession>A0A9D2HD02</accession>
<comment type="caution">
    <text evidence="3">The sequence shown here is derived from an EMBL/GenBank/DDBJ whole genome shotgun (WGS) entry which is preliminary data.</text>
</comment>
<gene>
    <name evidence="3" type="primary">sctD</name>
    <name evidence="3" type="ORF">H9962_06715</name>
</gene>
<keyword evidence="2" id="KW-0812">Transmembrane</keyword>
<dbReference type="Gene3D" id="2.60.200.20">
    <property type="match status" value="1"/>
</dbReference>
<organism evidence="3 4">
    <name type="scientific">Candidatus Mailhella merdigallinarum</name>
    <dbReference type="NCBI Taxonomy" id="2838658"/>
    <lineage>
        <taxon>Bacteria</taxon>
        <taxon>Pseudomonadati</taxon>
        <taxon>Thermodesulfobacteriota</taxon>
        <taxon>Desulfovibrionia</taxon>
        <taxon>Desulfovibrionales</taxon>
        <taxon>Desulfovibrionaceae</taxon>
        <taxon>Mailhella</taxon>
    </lineage>
</organism>
<feature type="region of interest" description="Disordered" evidence="1">
    <location>
        <begin position="414"/>
        <end position="462"/>
    </location>
</feature>
<dbReference type="InterPro" id="IPR012843">
    <property type="entry name" value="YscD"/>
</dbReference>
<feature type="compositionally biased region" description="Polar residues" evidence="1">
    <location>
        <begin position="414"/>
        <end position="426"/>
    </location>
</feature>
<dbReference type="AlphaFoldDB" id="A0A9D2HD02"/>
<feature type="region of interest" description="Disordered" evidence="1">
    <location>
        <begin position="139"/>
        <end position="182"/>
    </location>
</feature>
<reference evidence="3" key="2">
    <citation type="submission" date="2021-04" db="EMBL/GenBank/DDBJ databases">
        <authorList>
            <person name="Gilroy R."/>
        </authorList>
    </citation>
    <scope>NUCLEOTIDE SEQUENCE</scope>
    <source>
        <strain evidence="3">CHK186-16707</strain>
    </source>
</reference>
<proteinExistence type="predicted"/>
<sequence>MSSEARNNASVVALYVFSGPHLGARLELEEGSWLLGADDSCDIILSELAARHAVLDISVGKSSGDITVLLSPLDGSVRLRGEKEIFPPEPGEQSPRLAPGAGSGWYLGRTCFAWNLPDVEQPPLEPEEEVRSISSAAIEEGGRHVSSTSNEVAAPDSPVATEDANTLSASPAAVSSEMPLSATRPKKSGLRARFILLALLAVMLTAMSVALTPPTPTPLQYPVIVEQYLAEADIPGLTVTPRDPGVEVRGSVADDAAMIRLRDMARTLQFPVYLEVGVREDILRAVRSSLGIRGFHPEVTITENDASPRLIVAAYMKDKVLEAAAFSALESEVRGLPPEERRIVHEEELAPVLEEALKEAGLASVRAVYLPGRVDFAGDFRPEDAPTLLAVRREVGEHFGVPLYGSSVVTPSTLPSAVQPSETGRTLSAEEGTDSSTAPSRPLLAAAKTDDGGDTDPLGGLRVTGVTMSPMRFVTTSDGRRLFEGAVLPGGYTLESISTKVLILRRGERIFTYRLRGSQ</sequence>
<reference evidence="3" key="1">
    <citation type="journal article" date="2021" name="PeerJ">
        <title>Extensive microbial diversity within the chicken gut microbiome revealed by metagenomics and culture.</title>
        <authorList>
            <person name="Gilroy R."/>
            <person name="Ravi A."/>
            <person name="Getino M."/>
            <person name="Pursley I."/>
            <person name="Horton D.L."/>
            <person name="Alikhan N.F."/>
            <person name="Baker D."/>
            <person name="Gharbi K."/>
            <person name="Hall N."/>
            <person name="Watson M."/>
            <person name="Adriaenssens E.M."/>
            <person name="Foster-Nyarko E."/>
            <person name="Jarju S."/>
            <person name="Secka A."/>
            <person name="Antonio M."/>
            <person name="Oren A."/>
            <person name="Chaudhuri R.R."/>
            <person name="La Ragione R."/>
            <person name="Hildebrand F."/>
            <person name="Pallen M.J."/>
        </authorList>
    </citation>
    <scope>NUCLEOTIDE SEQUENCE</scope>
    <source>
        <strain evidence="3">CHK186-16707</strain>
    </source>
</reference>
<keyword evidence="2" id="KW-1133">Transmembrane helix</keyword>